<dbReference type="EMBL" id="QQBG01000009">
    <property type="protein sequence ID" value="RDB31689.1"/>
    <property type="molecule type" value="Genomic_DNA"/>
</dbReference>
<keyword evidence="1" id="KW-1133">Transmembrane helix</keyword>
<dbReference type="RefSeq" id="WP_147267460.1">
    <property type="nucleotide sequence ID" value="NZ_QQBG01000009.1"/>
</dbReference>
<name>A0A369KAQ3_9BACT</name>
<protein>
    <submittedName>
        <fullName evidence="2">Uncharacterized protein</fullName>
    </submittedName>
</protein>
<sequence length="193" mass="21882">MMNQLVQCLNCPSNTVHLGFSLSRTLFLAYDFSREVFLTLACHRTALKVKSIALVYACSLGWFGVVTHAVCSLLFFWDHDWLKMRESICQRAFLFEKSSRTTRCLDCVIALAATFSFLVEVLGFFLLVWKGFSACIHGQWTPLFLCVGSLLVFFVPDCGLQQASHRKDYSLSCSAFLVCCLALFFSQLDTMFI</sequence>
<reference evidence="2 3" key="1">
    <citation type="submission" date="2018-07" db="EMBL/GenBank/DDBJ databases">
        <title>Comparative genomics of the Candidatus Parilichlamydiaceae reveals evidence of convergent evolution and genome reduction in the phylum Chlamydiae.</title>
        <authorList>
            <person name="Taylor-Brown A."/>
            <person name="Polkinghorne A."/>
        </authorList>
    </citation>
    <scope>NUCLEOTIDE SEQUENCE [LARGE SCALE GENOMIC DNA]</scope>
    <source>
        <strain evidence="2 3">Hat2</strain>
    </source>
</reference>
<feature type="transmembrane region" description="Helical" evidence="1">
    <location>
        <begin position="169"/>
        <end position="188"/>
    </location>
</feature>
<dbReference type="AlphaFoldDB" id="A0A369KAQ3"/>
<dbReference type="Proteomes" id="UP000253816">
    <property type="component" value="Unassembled WGS sequence"/>
</dbReference>
<keyword evidence="1" id="KW-0812">Transmembrane</keyword>
<evidence type="ECO:0000313" key="2">
    <source>
        <dbReference type="EMBL" id="RDB31689.1"/>
    </source>
</evidence>
<keyword evidence="3" id="KW-1185">Reference proteome</keyword>
<proteinExistence type="predicted"/>
<gene>
    <name evidence="2" type="ORF">HAT2_00198</name>
</gene>
<feature type="transmembrane region" description="Helical" evidence="1">
    <location>
        <begin position="53"/>
        <end position="77"/>
    </location>
</feature>
<comment type="caution">
    <text evidence="2">The sequence shown here is derived from an EMBL/GenBank/DDBJ whole genome shotgun (WGS) entry which is preliminary data.</text>
</comment>
<feature type="transmembrane region" description="Helical" evidence="1">
    <location>
        <begin position="107"/>
        <end position="128"/>
    </location>
</feature>
<accession>A0A369KAQ3</accession>
<keyword evidence="1" id="KW-0472">Membrane</keyword>
<evidence type="ECO:0000256" key="1">
    <source>
        <dbReference type="SAM" id="Phobius"/>
    </source>
</evidence>
<organism evidence="2 3">
    <name type="scientific">Candidatus Similichlamydia laticola</name>
    <dbReference type="NCBI Taxonomy" id="2170265"/>
    <lineage>
        <taxon>Bacteria</taxon>
        <taxon>Pseudomonadati</taxon>
        <taxon>Chlamydiota</taxon>
        <taxon>Chlamydiia</taxon>
        <taxon>Parachlamydiales</taxon>
        <taxon>Candidatus Parilichlamydiaceae</taxon>
        <taxon>Candidatus Similichlamydia</taxon>
    </lineage>
</organism>
<evidence type="ECO:0000313" key="3">
    <source>
        <dbReference type="Proteomes" id="UP000253816"/>
    </source>
</evidence>
<feature type="transmembrane region" description="Helical" evidence="1">
    <location>
        <begin position="140"/>
        <end position="157"/>
    </location>
</feature>